<dbReference type="Proteomes" id="UP000050790">
    <property type="component" value="Unassembled WGS sequence"/>
</dbReference>
<keyword evidence="4 5" id="KW-0206">Cytoskeleton</keyword>
<dbReference type="GO" id="GO:0000278">
    <property type="term" value="P:mitotic cell cycle"/>
    <property type="evidence" value="ECO:0007669"/>
    <property type="project" value="TreeGrafter"/>
</dbReference>
<evidence type="ECO:0000313" key="10">
    <source>
        <dbReference type="WBParaSite" id="SMRG1_5980.1"/>
    </source>
</evidence>
<dbReference type="Pfam" id="PF17681">
    <property type="entry name" value="GCP_N_terminal"/>
    <property type="match status" value="1"/>
</dbReference>
<dbReference type="InterPro" id="IPR007259">
    <property type="entry name" value="GCP"/>
</dbReference>
<dbReference type="InterPro" id="IPR040457">
    <property type="entry name" value="GCP_C"/>
</dbReference>
<dbReference type="Pfam" id="PF04130">
    <property type="entry name" value="GCP_C_terminal"/>
    <property type="match status" value="1"/>
</dbReference>
<sequence>MAGHESTKNSIRHHVQALYKMFGVDLMCDPNMYAFADSLEKSTDNSADTQYNIHDLVTILRNDNPQYDGFLRRFEELKLKNIRELSSFVYLLSKLKLDDAILRSLEYLPLSTEPLNGQSNVSPIPVCGENIAHLQHVNDESCTQGSSSVQPVKNDSLRPMFGASDELSLFSACGLGADSSSFVQASKNTSKKLVSSNTVQPPTFPLQPEWIYSRETLWDDFLSISPNSESFQQLPIESLSNAVQEYAVVSDLLQCLQGNQGVYIKPLPLSNRYAVRCFKVDEKMTPSLSDTVNKILPLCSDYSTVARFIGEKSTFEYGTVNQALACAMRGLLKDYLILLCQLEYQHKIGQLGIVKLHFFLQETATAFNHLTRLVNNINTGHSDHYELPTCEELVCNKEHSVFLNKIDQAHLYASSLLLNLMLQQKDLKEHLKSVKRFFLLDQGDFIVHFMDAAAAELRKNSEIISQLRLNYLLELALRTSTANSDPFKDNLSVVIFQFDLISQILMVLRAGSEDVPDNVLPIEDKNLSGLEAFCLDYRVGWPIDLVLNRQVMDRYQMLFRHLLYCRHVERLLCNSWILGKLARKCDNLMTTWFTTAFLLAQRMLIFIQHLQYFMSVEIIEPAWHNFFKSVDKVSNLDLLLESHLHFLEVCMDDCLLASPDLLSLVGKLSVACVTFANFIQHLAFSITGINLSSFGDNDQCIVYSSRHSNDMERPFLHDPTPSSNLGRTKNDLKYAPRESTTSSVESMMTKVTREEFGRMSLSDDMAKTVTNFDTDFSRMLVELLEKVKQYAKHHSRLLSLVSRLDFNKFYTEFAMQYDQSERSPEPPGDHEPSLDKDTLVEHKSVSQTNSESDNEDYI</sequence>
<evidence type="ECO:0000259" key="7">
    <source>
        <dbReference type="Pfam" id="PF04130"/>
    </source>
</evidence>
<dbReference type="GO" id="GO:0051225">
    <property type="term" value="P:spindle assembly"/>
    <property type="evidence" value="ECO:0007669"/>
    <property type="project" value="TreeGrafter"/>
</dbReference>
<protein>
    <recommendedName>
        <fullName evidence="5">Gamma-tubulin complex component</fullName>
    </recommendedName>
</protein>
<keyword evidence="2 5" id="KW-0963">Cytoplasm</keyword>
<comment type="similarity">
    <text evidence="1 5">Belongs to the TUBGCP family.</text>
</comment>
<comment type="subcellular location">
    <subcellularLocation>
        <location evidence="5">Cytoplasm</location>
        <location evidence="5">Cytoskeleton</location>
        <location evidence="5">Microtubule organizing center</location>
    </subcellularLocation>
</comment>
<evidence type="ECO:0000259" key="8">
    <source>
        <dbReference type="Pfam" id="PF17681"/>
    </source>
</evidence>
<feature type="region of interest" description="Disordered" evidence="6">
    <location>
        <begin position="713"/>
        <end position="746"/>
    </location>
</feature>
<dbReference type="GO" id="GO:0005874">
    <property type="term" value="C:microtubule"/>
    <property type="evidence" value="ECO:0007669"/>
    <property type="project" value="UniProtKB-KW"/>
</dbReference>
<organism evidence="9 10">
    <name type="scientific">Schistosoma margrebowiei</name>
    <dbReference type="NCBI Taxonomy" id="48269"/>
    <lineage>
        <taxon>Eukaryota</taxon>
        <taxon>Metazoa</taxon>
        <taxon>Spiralia</taxon>
        <taxon>Lophotrochozoa</taxon>
        <taxon>Platyhelminthes</taxon>
        <taxon>Trematoda</taxon>
        <taxon>Digenea</taxon>
        <taxon>Strigeidida</taxon>
        <taxon>Schistosomatoidea</taxon>
        <taxon>Schistosomatidae</taxon>
        <taxon>Schistosoma</taxon>
    </lineage>
</organism>
<evidence type="ECO:0000313" key="9">
    <source>
        <dbReference type="Proteomes" id="UP000050790"/>
    </source>
</evidence>
<dbReference type="GO" id="GO:0051011">
    <property type="term" value="F:microtubule minus-end binding"/>
    <property type="evidence" value="ECO:0007669"/>
    <property type="project" value="TreeGrafter"/>
</dbReference>
<accession>A0AA85A285</accession>
<reference evidence="10" key="1">
    <citation type="submission" date="2023-11" db="UniProtKB">
        <authorList>
            <consortium name="WormBaseParasite"/>
        </authorList>
    </citation>
    <scope>IDENTIFICATION</scope>
</reference>
<evidence type="ECO:0000256" key="1">
    <source>
        <dbReference type="ARBA" id="ARBA00010337"/>
    </source>
</evidence>
<feature type="compositionally biased region" description="Basic and acidic residues" evidence="6">
    <location>
        <begin position="819"/>
        <end position="844"/>
    </location>
</feature>
<dbReference type="PANTHER" id="PTHR19302">
    <property type="entry name" value="GAMMA TUBULIN COMPLEX PROTEIN"/>
    <property type="match status" value="1"/>
</dbReference>
<dbReference type="Gene3D" id="1.20.120.1900">
    <property type="entry name" value="Gamma-tubulin complex, C-terminal domain"/>
    <property type="match status" value="1"/>
</dbReference>
<feature type="domain" description="Gamma tubulin complex component C-terminal" evidence="7">
    <location>
        <begin position="427"/>
        <end position="810"/>
    </location>
</feature>
<dbReference type="GO" id="GO:0007020">
    <property type="term" value="P:microtubule nucleation"/>
    <property type="evidence" value="ECO:0007669"/>
    <property type="project" value="InterPro"/>
</dbReference>
<evidence type="ECO:0000256" key="4">
    <source>
        <dbReference type="ARBA" id="ARBA00023212"/>
    </source>
</evidence>
<feature type="region of interest" description="Disordered" evidence="6">
    <location>
        <begin position="817"/>
        <end position="858"/>
    </location>
</feature>
<feature type="domain" description="Gamma tubulin complex component protein N-terminal" evidence="8">
    <location>
        <begin position="249"/>
        <end position="382"/>
    </location>
</feature>
<dbReference type="PANTHER" id="PTHR19302:SF13">
    <property type="entry name" value="GAMMA-TUBULIN COMPLEX COMPONENT 2"/>
    <property type="match status" value="1"/>
</dbReference>
<proteinExistence type="inferred from homology"/>
<name>A0AA85A285_9TREM</name>
<dbReference type="GO" id="GO:0031122">
    <property type="term" value="P:cytoplasmic microtubule organization"/>
    <property type="evidence" value="ECO:0007669"/>
    <property type="project" value="TreeGrafter"/>
</dbReference>
<dbReference type="GO" id="GO:0051321">
    <property type="term" value="P:meiotic cell cycle"/>
    <property type="evidence" value="ECO:0007669"/>
    <property type="project" value="TreeGrafter"/>
</dbReference>
<dbReference type="InterPro" id="IPR042241">
    <property type="entry name" value="GCP_C_sf"/>
</dbReference>
<keyword evidence="3 5" id="KW-0493">Microtubule</keyword>
<evidence type="ECO:0000256" key="2">
    <source>
        <dbReference type="ARBA" id="ARBA00022490"/>
    </source>
</evidence>
<evidence type="ECO:0000256" key="3">
    <source>
        <dbReference type="ARBA" id="ARBA00022701"/>
    </source>
</evidence>
<dbReference type="GO" id="GO:0000930">
    <property type="term" value="C:gamma-tubulin complex"/>
    <property type="evidence" value="ECO:0007669"/>
    <property type="project" value="TreeGrafter"/>
</dbReference>
<evidence type="ECO:0000256" key="6">
    <source>
        <dbReference type="SAM" id="MobiDB-lite"/>
    </source>
</evidence>
<dbReference type="GO" id="GO:0000922">
    <property type="term" value="C:spindle pole"/>
    <property type="evidence" value="ECO:0007669"/>
    <property type="project" value="InterPro"/>
</dbReference>
<dbReference type="InterPro" id="IPR041470">
    <property type="entry name" value="GCP_N"/>
</dbReference>
<dbReference type="AlphaFoldDB" id="A0AA85A285"/>
<dbReference type="WBParaSite" id="SMRG1_5980.1">
    <property type="protein sequence ID" value="SMRG1_5980.1"/>
    <property type="gene ID" value="SMRG1_5980"/>
</dbReference>
<dbReference type="GO" id="GO:0043015">
    <property type="term" value="F:gamma-tubulin binding"/>
    <property type="evidence" value="ECO:0007669"/>
    <property type="project" value="InterPro"/>
</dbReference>
<evidence type="ECO:0000256" key="5">
    <source>
        <dbReference type="RuleBase" id="RU363050"/>
    </source>
</evidence>